<keyword evidence="4" id="KW-0408">Iron</keyword>
<dbReference type="InterPro" id="IPR001128">
    <property type="entry name" value="Cyt_P450"/>
</dbReference>
<comment type="caution">
    <text evidence="5">The sequence shown here is derived from an EMBL/GenBank/DDBJ whole genome shotgun (WGS) entry which is preliminary data.</text>
</comment>
<dbReference type="SUPFAM" id="SSF48264">
    <property type="entry name" value="Cytochrome P450"/>
    <property type="match status" value="1"/>
</dbReference>
<reference evidence="5" key="1">
    <citation type="submission" date="2022-06" db="EMBL/GenBank/DDBJ databases">
        <title>Alkalicoccobacillus porphyridii sp. nov., isolated from a marine red alga, Porphyridium purpureum and reclassification of Shouchella plakortidis and Shouchella gibsonii as Alkalicoccobacillus plakortidis comb. nov. and Alkalicoccobacillus gibsonii comb. nov.</title>
        <authorList>
            <person name="Kim K.H."/>
            <person name="Lee J.K."/>
            <person name="Han D.M."/>
            <person name="Baek J.H."/>
            <person name="Jeon C.O."/>
        </authorList>
    </citation>
    <scope>NUCLEOTIDE SEQUENCE</scope>
    <source>
        <strain evidence="5">DSM 19153</strain>
    </source>
</reference>
<proteinExistence type="inferred from homology"/>
<keyword evidence="2 4" id="KW-0349">Heme</keyword>
<accession>A0ABT0XQU4</accession>
<keyword evidence="4" id="KW-0560">Oxidoreductase</keyword>
<dbReference type="PANTHER" id="PTHR46696">
    <property type="entry name" value="P450, PUTATIVE (EUROFUNG)-RELATED"/>
    <property type="match status" value="1"/>
</dbReference>
<dbReference type="Proteomes" id="UP001203665">
    <property type="component" value="Unassembled WGS sequence"/>
</dbReference>
<dbReference type="PRINTS" id="PR00385">
    <property type="entry name" value="P450"/>
</dbReference>
<dbReference type="InterPro" id="IPR002397">
    <property type="entry name" value="Cyt_P450_B"/>
</dbReference>
<dbReference type="PANTHER" id="PTHR46696:SF1">
    <property type="entry name" value="CYTOCHROME P450 YJIB-RELATED"/>
    <property type="match status" value="1"/>
</dbReference>
<dbReference type="PRINTS" id="PR00359">
    <property type="entry name" value="BP450"/>
</dbReference>
<keyword evidence="3 4" id="KW-0503">Monooxygenase</keyword>
<dbReference type="InterPro" id="IPR017972">
    <property type="entry name" value="Cyt_P450_CS"/>
</dbReference>
<evidence type="ECO:0000256" key="2">
    <source>
        <dbReference type="ARBA" id="ARBA00022617"/>
    </source>
</evidence>
<dbReference type="PROSITE" id="PS00086">
    <property type="entry name" value="CYTOCHROME_P450"/>
    <property type="match status" value="1"/>
</dbReference>
<comment type="similarity">
    <text evidence="1 4">Belongs to the cytochrome P450 family.</text>
</comment>
<sequence>MSQLIAIEEEGERLDESELISMITLLIFAGHETTSNLIATGSMMLFDHPEQLDQLKANLHLVPTAVEELLRFNGPSTSVGPRFAKEDLELAGQSIKKGDMLLVMVKSANRDEEKFSNSDELDITRDVHRHLAFGFGMHMCLGAPLARVEGDIAFTTLLNRLPNLRLSIPPEEVNWQFSLSSQGLESLPVSF</sequence>
<keyword evidence="6" id="KW-1185">Reference proteome</keyword>
<dbReference type="Gene3D" id="1.10.630.10">
    <property type="entry name" value="Cytochrome P450"/>
    <property type="match status" value="1"/>
</dbReference>
<gene>
    <name evidence="5" type="ORF">NDM98_20690</name>
</gene>
<evidence type="ECO:0000256" key="1">
    <source>
        <dbReference type="ARBA" id="ARBA00010617"/>
    </source>
</evidence>
<protein>
    <submittedName>
        <fullName evidence="5">Cytochrome P450</fullName>
    </submittedName>
</protein>
<dbReference type="Pfam" id="PF00067">
    <property type="entry name" value="p450"/>
    <property type="match status" value="1"/>
</dbReference>
<evidence type="ECO:0000313" key="6">
    <source>
        <dbReference type="Proteomes" id="UP001203665"/>
    </source>
</evidence>
<keyword evidence="4" id="KW-0479">Metal-binding</keyword>
<dbReference type="InterPro" id="IPR036396">
    <property type="entry name" value="Cyt_P450_sf"/>
</dbReference>
<evidence type="ECO:0000256" key="4">
    <source>
        <dbReference type="RuleBase" id="RU000461"/>
    </source>
</evidence>
<dbReference type="EMBL" id="JAMQJY010000005">
    <property type="protein sequence ID" value="MCM2677624.1"/>
    <property type="molecule type" value="Genomic_DNA"/>
</dbReference>
<organism evidence="5 6">
    <name type="scientific">Alkalicoccobacillus plakortidis</name>
    <dbReference type="NCBI Taxonomy" id="444060"/>
    <lineage>
        <taxon>Bacteria</taxon>
        <taxon>Bacillati</taxon>
        <taxon>Bacillota</taxon>
        <taxon>Bacilli</taxon>
        <taxon>Bacillales</taxon>
        <taxon>Bacillaceae</taxon>
        <taxon>Alkalicoccobacillus</taxon>
    </lineage>
</organism>
<name>A0ABT0XQU4_9BACI</name>
<evidence type="ECO:0000256" key="3">
    <source>
        <dbReference type="ARBA" id="ARBA00023033"/>
    </source>
</evidence>
<evidence type="ECO:0000313" key="5">
    <source>
        <dbReference type="EMBL" id="MCM2677624.1"/>
    </source>
</evidence>